<organism evidence="3 4">
    <name type="scientific">Alcaligenes endophyticus</name>
    <dbReference type="NCBI Taxonomy" id="1929088"/>
    <lineage>
        <taxon>Bacteria</taxon>
        <taxon>Pseudomonadati</taxon>
        <taxon>Pseudomonadota</taxon>
        <taxon>Betaproteobacteria</taxon>
        <taxon>Burkholderiales</taxon>
        <taxon>Alcaligenaceae</taxon>
        <taxon>Alcaligenes</taxon>
    </lineage>
</organism>
<accession>A0ABT8EJ80</accession>
<keyword evidence="2" id="KW-0564">Palmitate</keyword>
<evidence type="ECO:0000313" key="4">
    <source>
        <dbReference type="Proteomes" id="UP001168613"/>
    </source>
</evidence>
<dbReference type="SUPFAM" id="SSF56954">
    <property type="entry name" value="Outer membrane efflux proteins (OEP)"/>
    <property type="match status" value="1"/>
</dbReference>
<dbReference type="PANTHER" id="PTHR30203:SF32">
    <property type="entry name" value="CATION EFFLUX SYSTEM PROTEIN CUSC"/>
    <property type="match status" value="1"/>
</dbReference>
<gene>
    <name evidence="3" type="ORF">LMS43_08610</name>
</gene>
<evidence type="ECO:0000313" key="3">
    <source>
        <dbReference type="EMBL" id="MDN4121347.1"/>
    </source>
</evidence>
<proteinExistence type="inferred from homology"/>
<dbReference type="InterPro" id="IPR003423">
    <property type="entry name" value="OMP_efflux"/>
</dbReference>
<dbReference type="Gene3D" id="2.20.200.10">
    <property type="entry name" value="Outer membrane efflux proteins (OEP)"/>
    <property type="match status" value="1"/>
</dbReference>
<dbReference type="PROSITE" id="PS51257">
    <property type="entry name" value="PROKAR_LIPOPROTEIN"/>
    <property type="match status" value="1"/>
</dbReference>
<keyword evidence="2" id="KW-1134">Transmembrane beta strand</keyword>
<dbReference type="RefSeq" id="WP_266124028.1">
    <property type="nucleotide sequence ID" value="NZ_JAJHNU010000002.1"/>
</dbReference>
<keyword evidence="2" id="KW-0812">Transmembrane</keyword>
<dbReference type="InterPro" id="IPR010131">
    <property type="entry name" value="MdtP/NodT-like"/>
</dbReference>
<sequence length="479" mass="52293">MARFILSSSALVGLLALSACSFTPKYERPQMPVSAQYPQAEAAGNGQVAAVDLGWREFFTDQRLQALIALALENNRDLRLATQRIEEARAQYGVVSSDRLPTIGVMAAEQATRYPEAARPAGPGSPSVSRSFQAGVGISSFELDFWGRVKNLSEAAYQQYLATEQAQRTAHLTVVAMTAESYFRLRAAQEMQKLMRHTLKSRTESLRLVQTSYDNGVASSLDLNQAKVQYSTVLSDMAAAERSEKQAENALRLMLGTEIPDDMPAAADFTRAQLLPHLPVGLPSELLERRPDIIAAEMQLKAANANIGAARAAFFPNVTLTGLLGFLSPQLGGLFSSDNRYWQFQPQIVMPLFSGGTRGRLQVAEAQRDMAVTQYEKTIQTAFREVADSLAGEATYSGQIDALSDVEKAASETVRLANLRYEVGVDSFLQVQTAEISLYGTRQAYIQTGLASLLNRVELYKALGGGWNADTITPQDDKA</sequence>
<keyword evidence="2" id="KW-0449">Lipoprotein</keyword>
<dbReference type="EMBL" id="JAJHNU010000002">
    <property type="protein sequence ID" value="MDN4121347.1"/>
    <property type="molecule type" value="Genomic_DNA"/>
</dbReference>
<keyword evidence="2" id="KW-0732">Signal</keyword>
<feature type="signal peptide" evidence="2">
    <location>
        <begin position="1"/>
        <end position="21"/>
    </location>
</feature>
<dbReference type="Gene3D" id="1.20.1600.10">
    <property type="entry name" value="Outer membrane efflux proteins (OEP)"/>
    <property type="match status" value="1"/>
</dbReference>
<dbReference type="Proteomes" id="UP001168613">
    <property type="component" value="Unassembled WGS sequence"/>
</dbReference>
<comment type="subcellular location">
    <subcellularLocation>
        <location evidence="2">Cell membrane</location>
        <topology evidence="2">Lipid-anchor</topology>
    </subcellularLocation>
</comment>
<dbReference type="PANTHER" id="PTHR30203">
    <property type="entry name" value="OUTER MEMBRANE CATION EFFLUX PROTEIN"/>
    <property type="match status" value="1"/>
</dbReference>
<feature type="chain" id="PRO_5044964932" evidence="2">
    <location>
        <begin position="22"/>
        <end position="479"/>
    </location>
</feature>
<dbReference type="NCBIfam" id="TIGR01845">
    <property type="entry name" value="outer_NodT"/>
    <property type="match status" value="1"/>
</dbReference>
<name>A0ABT8EJ80_9BURK</name>
<evidence type="ECO:0000256" key="1">
    <source>
        <dbReference type="ARBA" id="ARBA00007613"/>
    </source>
</evidence>
<dbReference type="Pfam" id="PF02321">
    <property type="entry name" value="OEP"/>
    <property type="match status" value="2"/>
</dbReference>
<protein>
    <submittedName>
        <fullName evidence="3">Efflux transporter outer membrane subunit</fullName>
    </submittedName>
</protein>
<keyword evidence="2" id="KW-0472">Membrane</keyword>
<evidence type="ECO:0000256" key="2">
    <source>
        <dbReference type="RuleBase" id="RU362097"/>
    </source>
</evidence>
<reference evidence="3" key="1">
    <citation type="submission" date="2021-11" db="EMBL/GenBank/DDBJ databases">
        <title>Draft genome sequence of Alcaligenes endophyticus type strain CCUG 75668T.</title>
        <authorList>
            <person name="Salva-Serra F."/>
            <person name="Duran R.E."/>
            <person name="Seeger M."/>
            <person name="Moore E.R.B."/>
            <person name="Jaen-Luchoro D."/>
        </authorList>
    </citation>
    <scope>NUCLEOTIDE SEQUENCE</scope>
    <source>
        <strain evidence="3">CCUG 75668</strain>
    </source>
</reference>
<comment type="similarity">
    <text evidence="1 2">Belongs to the outer membrane factor (OMF) (TC 1.B.17) family.</text>
</comment>
<comment type="caution">
    <text evidence="3">The sequence shown here is derived from an EMBL/GenBank/DDBJ whole genome shotgun (WGS) entry which is preliminary data.</text>
</comment>
<keyword evidence="4" id="KW-1185">Reference proteome</keyword>